<comment type="caution">
    <text evidence="7">The sequence shown here is derived from an EMBL/GenBank/DDBJ whole genome shotgun (WGS) entry which is preliminary data.</text>
</comment>
<accession>A0A365MTZ2</accession>
<dbReference type="InterPro" id="IPR012337">
    <property type="entry name" value="RNaseH-like_sf"/>
</dbReference>
<evidence type="ECO:0000313" key="8">
    <source>
        <dbReference type="Proteomes" id="UP000251714"/>
    </source>
</evidence>
<evidence type="ECO:0000256" key="3">
    <source>
        <dbReference type="ARBA" id="ARBA00022771"/>
    </source>
</evidence>
<dbReference type="InterPro" id="IPR052035">
    <property type="entry name" value="ZnF_BED_domain_contain"/>
</dbReference>
<feature type="domain" description="HAT C-terminal dimerisation" evidence="6">
    <location>
        <begin position="503"/>
        <end position="570"/>
    </location>
</feature>
<evidence type="ECO:0000256" key="2">
    <source>
        <dbReference type="ARBA" id="ARBA00022723"/>
    </source>
</evidence>
<reference evidence="7 8" key="1">
    <citation type="submission" date="2017-12" db="EMBL/GenBank/DDBJ databases">
        <title>Genome sequence of the mycotoxigenic crop pathogen Fusarium proliferatum, strain ITEM 2341 from Date Palm.</title>
        <authorList>
            <person name="Almiman B.F."/>
            <person name="Shittu T.A."/>
            <person name="Muthumeenakshi S."/>
            <person name="Baroncelli R."/>
            <person name="Sreenivasaprasada S."/>
        </authorList>
    </citation>
    <scope>NUCLEOTIDE SEQUENCE [LARGE SCALE GENOMIC DNA]</scope>
    <source>
        <strain evidence="7 8">ITEM 2341</strain>
    </source>
</reference>
<evidence type="ECO:0000256" key="4">
    <source>
        <dbReference type="ARBA" id="ARBA00022833"/>
    </source>
</evidence>
<dbReference type="AlphaFoldDB" id="A0A365MTZ2"/>
<dbReference type="EMBL" id="PKMI01000040">
    <property type="protein sequence ID" value="RBA11868.1"/>
    <property type="molecule type" value="Genomic_DNA"/>
</dbReference>
<sequence length="580" mass="67240">MPVYWVLGNKYNMSHVHIGTGPLWGLPGTERHFPRNTLPKGAPRTAKVTTIRTIIEQARVAAEENPRKRRRLNDQSGDSIEPDQLEALYVRFITACSLPFRLVECPEFRALLAYINNDIETWLPDTHDTVKTWIMRQYECQKERVKQRIQSAKSRIHISCDLWTSPNSLAILGVVAHYVTEDGQLEHHVLALKDIDSLLRRYDIQCDPKVHRLRCQGHIINLAAKAFLFVTDNEKLELDDPGVHNVTLKHIEAWRKKGPLGKIHNFVVFIQRSVQRSQKFLTISHNRKLARDNDTRWSSWYNMLRVALNLRDAIDGYFNKWMELDCAGDGLSSEDWIILEKIKSFLEKLKMTTKALKSSFATLDNVLLAMDFVLAQFEAGKEAYIDDPIMAPMYNSGWAKLDKYYRLTDESPAYVAAIVLHPSHKWHYIQENWKKEWVESSKKLMETLWNDYKPVESPLTLCKVPSTTTNEFLNWRNKHLQPSLVTDEYERYCNSERVYGFTSALAWWLEETQQKNYPNLSKMAVDILSIPAMSAEPERLFSGAKITITDRRNRLGSDVVEALECLKSWFGIRELQGDVL</sequence>
<dbReference type="PANTHER" id="PTHR46481">
    <property type="entry name" value="ZINC FINGER BED DOMAIN-CONTAINING PROTEIN 4"/>
    <property type="match status" value="1"/>
</dbReference>
<protein>
    <recommendedName>
        <fullName evidence="6">HAT C-terminal dimerisation domain-containing protein</fullName>
    </recommendedName>
</protein>
<keyword evidence="2" id="KW-0479">Metal-binding</keyword>
<dbReference type="GO" id="GO:0008270">
    <property type="term" value="F:zinc ion binding"/>
    <property type="evidence" value="ECO:0007669"/>
    <property type="project" value="UniProtKB-KW"/>
</dbReference>
<evidence type="ECO:0000259" key="6">
    <source>
        <dbReference type="Pfam" id="PF05699"/>
    </source>
</evidence>
<dbReference type="PANTHER" id="PTHR46481:SF10">
    <property type="entry name" value="ZINC FINGER BED DOMAIN-CONTAINING PROTEIN 39"/>
    <property type="match status" value="1"/>
</dbReference>
<gene>
    <name evidence="7" type="ORF">FPRO05_14147</name>
</gene>
<name>A0A365MTZ2_GIBIN</name>
<keyword evidence="5" id="KW-0539">Nucleus</keyword>
<keyword evidence="4" id="KW-0862">Zinc</keyword>
<evidence type="ECO:0000313" key="7">
    <source>
        <dbReference type="EMBL" id="RBA11868.1"/>
    </source>
</evidence>
<dbReference type="SUPFAM" id="SSF53098">
    <property type="entry name" value="Ribonuclease H-like"/>
    <property type="match status" value="1"/>
</dbReference>
<comment type="subcellular location">
    <subcellularLocation>
        <location evidence="1">Nucleus</location>
    </subcellularLocation>
</comment>
<dbReference type="Pfam" id="PF05699">
    <property type="entry name" value="Dimer_Tnp_hAT"/>
    <property type="match status" value="1"/>
</dbReference>
<evidence type="ECO:0000256" key="1">
    <source>
        <dbReference type="ARBA" id="ARBA00004123"/>
    </source>
</evidence>
<dbReference type="InterPro" id="IPR008906">
    <property type="entry name" value="HATC_C_dom"/>
</dbReference>
<keyword evidence="3" id="KW-0863">Zinc-finger</keyword>
<proteinExistence type="predicted"/>
<dbReference type="GO" id="GO:0046983">
    <property type="term" value="F:protein dimerization activity"/>
    <property type="evidence" value="ECO:0007669"/>
    <property type="project" value="InterPro"/>
</dbReference>
<organism evidence="7 8">
    <name type="scientific">Gibberella intermedia</name>
    <name type="common">Bulb rot disease fungus</name>
    <name type="synonym">Fusarium proliferatum</name>
    <dbReference type="NCBI Taxonomy" id="948311"/>
    <lineage>
        <taxon>Eukaryota</taxon>
        <taxon>Fungi</taxon>
        <taxon>Dikarya</taxon>
        <taxon>Ascomycota</taxon>
        <taxon>Pezizomycotina</taxon>
        <taxon>Sordariomycetes</taxon>
        <taxon>Hypocreomycetidae</taxon>
        <taxon>Hypocreales</taxon>
        <taxon>Nectriaceae</taxon>
        <taxon>Fusarium</taxon>
        <taxon>Fusarium fujikuroi species complex</taxon>
    </lineage>
</organism>
<evidence type="ECO:0000256" key="5">
    <source>
        <dbReference type="ARBA" id="ARBA00023242"/>
    </source>
</evidence>
<dbReference type="GO" id="GO:0005634">
    <property type="term" value="C:nucleus"/>
    <property type="evidence" value="ECO:0007669"/>
    <property type="project" value="UniProtKB-SubCell"/>
</dbReference>
<dbReference type="Proteomes" id="UP000251714">
    <property type="component" value="Unassembled WGS sequence"/>
</dbReference>